<dbReference type="SMART" id="SM00388">
    <property type="entry name" value="HisKA"/>
    <property type="match status" value="1"/>
</dbReference>
<reference evidence="7 8" key="1">
    <citation type="submission" date="2014-02" db="EMBL/GenBank/DDBJ databases">
        <title>The small core and large imbalanced accessory genome model reveals a collaborative survival strategy of Sorangium cellulosum strains in nature.</title>
        <authorList>
            <person name="Han K."/>
            <person name="Peng R."/>
            <person name="Blom J."/>
            <person name="Li Y.-Z."/>
        </authorList>
    </citation>
    <scope>NUCLEOTIDE SEQUENCE [LARGE SCALE GENOMIC DNA]</scope>
    <source>
        <strain evidence="7 8">So0007-03</strain>
    </source>
</reference>
<dbReference type="PRINTS" id="PR00344">
    <property type="entry name" value="BCTRLSENSOR"/>
</dbReference>
<dbReference type="CDD" id="cd00082">
    <property type="entry name" value="HisKA"/>
    <property type="match status" value="1"/>
</dbReference>
<comment type="catalytic activity">
    <reaction evidence="1">
        <text>ATP + protein L-histidine = ADP + protein N-phospho-L-histidine.</text>
        <dbReference type="EC" id="2.7.13.3"/>
    </reaction>
</comment>
<dbReference type="PROSITE" id="PS00108">
    <property type="entry name" value="PROTEIN_KINASE_ST"/>
    <property type="match status" value="1"/>
</dbReference>
<dbReference type="SUPFAM" id="SSF55874">
    <property type="entry name" value="ATPase domain of HSP90 chaperone/DNA topoisomerase II/histidine kinase"/>
    <property type="match status" value="1"/>
</dbReference>
<evidence type="ECO:0000256" key="3">
    <source>
        <dbReference type="ARBA" id="ARBA00022553"/>
    </source>
</evidence>
<dbReference type="InterPro" id="IPR004358">
    <property type="entry name" value="Sig_transdc_His_kin-like_C"/>
</dbReference>
<evidence type="ECO:0000256" key="1">
    <source>
        <dbReference type="ARBA" id="ARBA00000085"/>
    </source>
</evidence>
<dbReference type="InterPro" id="IPR053159">
    <property type="entry name" value="Hybrid_Histidine_Kinase"/>
</dbReference>
<keyword evidence="3" id="KW-0597">Phosphoprotein</keyword>
<dbReference type="PANTHER" id="PTHR43642">
    <property type="entry name" value="HYBRID SIGNAL TRANSDUCTION HISTIDINE KINASE G"/>
    <property type="match status" value="1"/>
</dbReference>
<feature type="domain" description="Protein kinase" evidence="5">
    <location>
        <begin position="7"/>
        <end position="272"/>
    </location>
</feature>
<dbReference type="Pfam" id="PF00069">
    <property type="entry name" value="Pkinase"/>
    <property type="match status" value="1"/>
</dbReference>
<evidence type="ECO:0000256" key="2">
    <source>
        <dbReference type="ARBA" id="ARBA00012438"/>
    </source>
</evidence>
<dbReference type="Gene3D" id="3.30.450.40">
    <property type="match status" value="1"/>
</dbReference>
<dbReference type="SMART" id="SM00220">
    <property type="entry name" value="S_TKc"/>
    <property type="match status" value="1"/>
</dbReference>
<dbReference type="SUPFAM" id="SSF56112">
    <property type="entry name" value="Protein kinase-like (PK-like)"/>
    <property type="match status" value="1"/>
</dbReference>
<dbReference type="Gene3D" id="3.40.50.300">
    <property type="entry name" value="P-loop containing nucleotide triphosphate hydrolases"/>
    <property type="match status" value="1"/>
</dbReference>
<dbReference type="InterPro" id="IPR027417">
    <property type="entry name" value="P-loop_NTPase"/>
</dbReference>
<comment type="caution">
    <text evidence="7">The sequence shown here is derived from an EMBL/GenBank/DDBJ whole genome shotgun (WGS) entry which is preliminary data.</text>
</comment>
<dbReference type="PROSITE" id="PS50011">
    <property type="entry name" value="PROTEIN_KINASE_DOM"/>
    <property type="match status" value="1"/>
</dbReference>
<dbReference type="InterPro" id="IPR029016">
    <property type="entry name" value="GAF-like_dom_sf"/>
</dbReference>
<dbReference type="InterPro" id="IPR000719">
    <property type="entry name" value="Prot_kinase_dom"/>
</dbReference>
<dbReference type="Gene3D" id="3.30.565.10">
    <property type="entry name" value="Histidine kinase-like ATPase, C-terminal domain"/>
    <property type="match status" value="1"/>
</dbReference>
<feature type="domain" description="Histidine kinase" evidence="6">
    <location>
        <begin position="1502"/>
        <end position="1717"/>
    </location>
</feature>
<protein>
    <recommendedName>
        <fullName evidence="2">histidine kinase</fullName>
        <ecNumber evidence="2">2.7.13.3</ecNumber>
    </recommendedName>
</protein>
<dbReference type="Pfam" id="PF13191">
    <property type="entry name" value="AAA_16"/>
    <property type="match status" value="1"/>
</dbReference>
<dbReference type="SUPFAM" id="SSF55781">
    <property type="entry name" value="GAF domain-like"/>
    <property type="match status" value="1"/>
</dbReference>
<dbReference type="GO" id="GO:0000155">
    <property type="term" value="F:phosphorelay sensor kinase activity"/>
    <property type="evidence" value="ECO:0007669"/>
    <property type="project" value="InterPro"/>
</dbReference>
<name>A0A150U0K9_SORCE</name>
<dbReference type="InterPro" id="IPR003594">
    <property type="entry name" value="HATPase_dom"/>
</dbReference>
<dbReference type="SMART" id="SM00065">
    <property type="entry name" value="GAF"/>
    <property type="match status" value="1"/>
</dbReference>
<evidence type="ECO:0000259" key="5">
    <source>
        <dbReference type="PROSITE" id="PS50011"/>
    </source>
</evidence>
<dbReference type="CDD" id="cd14014">
    <property type="entry name" value="STKc_PknB_like"/>
    <property type="match status" value="1"/>
</dbReference>
<dbReference type="PANTHER" id="PTHR43642:SF1">
    <property type="entry name" value="HYBRID SIGNAL TRANSDUCTION HISTIDINE KINASE G"/>
    <property type="match status" value="1"/>
</dbReference>
<dbReference type="Pfam" id="PF02518">
    <property type="entry name" value="HATPase_c"/>
    <property type="match status" value="1"/>
</dbReference>
<dbReference type="InterPro" id="IPR036097">
    <property type="entry name" value="HisK_dim/P_sf"/>
</dbReference>
<dbReference type="InterPro" id="IPR011009">
    <property type="entry name" value="Kinase-like_dom_sf"/>
</dbReference>
<evidence type="ECO:0000313" key="7">
    <source>
        <dbReference type="EMBL" id="KYG10463.1"/>
    </source>
</evidence>
<evidence type="ECO:0000259" key="6">
    <source>
        <dbReference type="PROSITE" id="PS50109"/>
    </source>
</evidence>
<dbReference type="GO" id="GO:0005524">
    <property type="term" value="F:ATP binding"/>
    <property type="evidence" value="ECO:0007669"/>
    <property type="project" value="InterPro"/>
</dbReference>
<dbReference type="SUPFAM" id="SSF52540">
    <property type="entry name" value="P-loop containing nucleoside triphosphate hydrolases"/>
    <property type="match status" value="1"/>
</dbReference>
<dbReference type="InterPro" id="IPR003661">
    <property type="entry name" value="HisK_dim/P_dom"/>
</dbReference>
<dbReference type="Gene3D" id="1.10.287.130">
    <property type="match status" value="1"/>
</dbReference>
<dbReference type="SUPFAM" id="SSF47384">
    <property type="entry name" value="Homodimeric domain of signal transducing histidine kinase"/>
    <property type="match status" value="1"/>
</dbReference>
<dbReference type="Proteomes" id="UP000075502">
    <property type="component" value="Unassembled WGS sequence"/>
</dbReference>
<dbReference type="InterPro" id="IPR003018">
    <property type="entry name" value="GAF"/>
</dbReference>
<dbReference type="Pfam" id="PF00512">
    <property type="entry name" value="HisKA"/>
    <property type="match status" value="1"/>
</dbReference>
<dbReference type="PROSITE" id="PS50109">
    <property type="entry name" value="HIS_KIN"/>
    <property type="match status" value="1"/>
</dbReference>
<dbReference type="EMBL" id="JEME01000320">
    <property type="protein sequence ID" value="KYG10463.1"/>
    <property type="molecule type" value="Genomic_DNA"/>
</dbReference>
<dbReference type="Pfam" id="PF01590">
    <property type="entry name" value="GAF"/>
    <property type="match status" value="1"/>
</dbReference>
<feature type="region of interest" description="Disordered" evidence="4">
    <location>
        <begin position="1713"/>
        <end position="1741"/>
    </location>
</feature>
<organism evidence="7 8">
    <name type="scientific">Sorangium cellulosum</name>
    <name type="common">Polyangium cellulosum</name>
    <dbReference type="NCBI Taxonomy" id="56"/>
    <lineage>
        <taxon>Bacteria</taxon>
        <taxon>Pseudomonadati</taxon>
        <taxon>Myxococcota</taxon>
        <taxon>Polyangia</taxon>
        <taxon>Polyangiales</taxon>
        <taxon>Polyangiaceae</taxon>
        <taxon>Sorangium</taxon>
    </lineage>
</organism>
<gene>
    <name evidence="7" type="ORF">BE21_11810</name>
</gene>
<dbReference type="InterPro" id="IPR005467">
    <property type="entry name" value="His_kinase_dom"/>
</dbReference>
<dbReference type="InterPro" id="IPR036890">
    <property type="entry name" value="HATPase_C_sf"/>
</dbReference>
<proteinExistence type="predicted"/>
<evidence type="ECO:0000256" key="4">
    <source>
        <dbReference type="SAM" id="MobiDB-lite"/>
    </source>
</evidence>
<dbReference type="InterPro" id="IPR008271">
    <property type="entry name" value="Ser/Thr_kinase_AS"/>
</dbReference>
<dbReference type="InterPro" id="IPR041664">
    <property type="entry name" value="AAA_16"/>
</dbReference>
<dbReference type="Gene3D" id="1.10.510.10">
    <property type="entry name" value="Transferase(Phosphotransferase) domain 1"/>
    <property type="match status" value="1"/>
</dbReference>
<accession>A0A150U0K9</accession>
<dbReference type="SMART" id="SM00387">
    <property type="entry name" value="HATPase_c"/>
    <property type="match status" value="1"/>
</dbReference>
<evidence type="ECO:0000313" key="8">
    <source>
        <dbReference type="Proteomes" id="UP000075502"/>
    </source>
</evidence>
<sequence>MMPPSRFTICGTIDRGQRNVLYRAVRNEDERPVILKVLASKHPHPRDIARLQHEREICCELTPCAAVRCLEITTFEGAPALVVEDFGGVSLASLLGAPMRLGQFLPIAAGIAAALADIHQLRIVHKDIKPGNILVNLATNEVKLTEFGIATRFPREQQAAHDPELIEGSLPYMSPEQTGRMNRAVDHRTDLYSLGVTFYEMLTGARPFHAEDPLEWIHCHIARSPVPPAQRVPGVPHVVSDIVMKLLSKVAEDRYQSARAVAADLVRCHAALGAKAGVNGACMENGIGAWVEPFPLGERDVSDWFQIPQRLYGRDADGAALLRAFERVAASATPELMLVSGYAGTGKSTLVNELNKPIARARGFFISGKADQYTQNTPYSTIVQAFRELVLELLAQSEAQIGRWRERLKSALGANAQIIIDVIPYIALILGPQPPVPEIPLTEAQNRFNMVFRRFISVFAQREHPLALFLDDLQWADPASLKLLHDVVTNPDTKYLLTIGAYRDNEVTPSHPLMLTLEEMRRAGVIIHDIVLSPLSPRDLASLVADTLRCRSEAAEPLSELVYAKTAGNPFFAKQFLSTLHKDALIEFDPEPAAWRWDVQQIRARNFTDNVVDLMVEKLRSLPAATQDALKIAACMGAAADVRTLAAIHKLSEQEILPALWDAVQEGLLVLQGDACRFVHDRVQQAAYQLIPAALRREVHLTIGRLLLSHAPREALEEQVFDIVGHLNIGASLISSQDERYSLAELNLIAGKRARATTAYASAASHLEAGMALLAHDSWDTRYELTYGLHLLRAECEHLNGSFEEAGRLLSLVLRRAKTPIDVMSASSVKVYNHIIQEENEEALQVGIDCLRLFGIDLSLHPTREEVHRKCEKIWRDIGDRRIKDLIDLPIMTNANAKAVVNFLATLHAPALFFDSNLLCLLLCHQVELSIQYGNTDGSTIGYVFFGVVPGPMFGKYREGYEFGELGYALVEERGLTRYKAKVYVEFAILIRPWTHHLRSILDILRRAFDAAVEVGDLTYACYAQLSTITLLIVRGDPLDSVYRESERALDFARRARFAAVEHIIIGQQRLIQNLRGLTRSFSSYSDAQFDQDEFEDYLTRNKARVPLAALHYFVWKTQARFMSGDYKQALHSAGQAKDLLWVSPVSLESAEHCFYDALTLAACCEEGAPDERSEHLEKLAAQEERLREWESSCPENFLYKHALLAAEIARITGEDHEAMRLYERAIRAAKENAFVSGEGLCLELASRFYRERGFEAFADTYLREARHCYLRWGANGKVRQLEQQHPELAPSAPSAANATFAARAEHLDLVSVVKASQTISGEIVLERLIRRMIQVVMEEGGAQRGCLLLARDGILQIEAEARLDEGGLATTMLGSIPASSSSLVPTSIVAYVWRARQPVILADATREIEVGKFSSDEYLARARPRSVLCVPIVRQTEPIGILYLENNLAAGAFTADRLAILEVLAAQAAISLENALLVLREHEARVAAEDALRLREEFLAVASHELRTPLTPLRLQLQRVHRTLTRQNLHALAEQIERPLRQVDRLTALVVNLIDVAQLSNSQLVLRLQPVDLAALVRRVVADYRDALHQSGCALELNAGAPVIGRWDAERIEQVVVALLSNAMKYGAGRPIVVAVVAEGALAKLSVRDLGIGVAAEDRDRIFGRFERAVSVQHYGGLGLGLYIARQIVLAHHGTIRLESEPREGATFIVELPLASPGGPGEQDRPPAAQPRGGEVGEDP</sequence>
<dbReference type="EC" id="2.7.13.3" evidence="2"/>